<gene>
    <name evidence="1" type="ORF">A2627_01630</name>
</gene>
<name>A0A1F7YEI7_9BACT</name>
<comment type="caution">
    <text evidence="1">The sequence shown here is derived from an EMBL/GenBank/DDBJ whole genome shotgun (WGS) entry which is preliminary data.</text>
</comment>
<organism evidence="1 2">
    <name type="scientific">Candidatus Woesebacteria bacterium RIFCSPHIGHO2_01_FULL_39_28</name>
    <dbReference type="NCBI Taxonomy" id="1802496"/>
    <lineage>
        <taxon>Bacteria</taxon>
        <taxon>Candidatus Woeseibacteriota</taxon>
    </lineage>
</organism>
<dbReference type="Proteomes" id="UP000178851">
    <property type="component" value="Unassembled WGS sequence"/>
</dbReference>
<dbReference type="SFLD" id="SFLDG01129">
    <property type="entry name" value="C1.5:_HAD__Beta-PGM__Phosphata"/>
    <property type="match status" value="1"/>
</dbReference>
<evidence type="ECO:0008006" key="3">
    <source>
        <dbReference type="Google" id="ProtNLM"/>
    </source>
</evidence>
<protein>
    <recommendedName>
        <fullName evidence="3">FCP1 homology domain-containing protein</fullName>
    </recommendedName>
</protein>
<dbReference type="InterPro" id="IPR006439">
    <property type="entry name" value="HAD-SF_hydro_IA"/>
</dbReference>
<accession>A0A1F7YEI7</accession>
<dbReference type="InterPro" id="IPR036412">
    <property type="entry name" value="HAD-like_sf"/>
</dbReference>
<dbReference type="InterPro" id="IPR023214">
    <property type="entry name" value="HAD_sf"/>
</dbReference>
<evidence type="ECO:0000313" key="1">
    <source>
        <dbReference type="EMBL" id="OGM25754.1"/>
    </source>
</evidence>
<dbReference type="SUPFAM" id="SSF56784">
    <property type="entry name" value="HAD-like"/>
    <property type="match status" value="1"/>
</dbReference>
<dbReference type="Pfam" id="PF00702">
    <property type="entry name" value="Hydrolase"/>
    <property type="match status" value="1"/>
</dbReference>
<dbReference type="SFLD" id="SFLDS00003">
    <property type="entry name" value="Haloacid_Dehalogenase"/>
    <property type="match status" value="1"/>
</dbReference>
<dbReference type="PRINTS" id="PR00413">
    <property type="entry name" value="HADHALOGNASE"/>
</dbReference>
<proteinExistence type="predicted"/>
<dbReference type="AlphaFoldDB" id="A0A1F7YEI7"/>
<dbReference type="PANTHER" id="PTHR43611:SF3">
    <property type="entry name" value="FLAVIN MONONUCLEOTIDE HYDROLASE 1, CHLOROPLATIC"/>
    <property type="match status" value="1"/>
</dbReference>
<evidence type="ECO:0000313" key="2">
    <source>
        <dbReference type="Proteomes" id="UP000178851"/>
    </source>
</evidence>
<dbReference type="Gene3D" id="3.40.50.1000">
    <property type="entry name" value="HAD superfamily/HAD-like"/>
    <property type="match status" value="1"/>
</dbReference>
<reference evidence="1 2" key="1">
    <citation type="journal article" date="2016" name="Nat. Commun.">
        <title>Thousands of microbial genomes shed light on interconnected biogeochemical processes in an aquifer system.</title>
        <authorList>
            <person name="Anantharaman K."/>
            <person name="Brown C.T."/>
            <person name="Hug L.A."/>
            <person name="Sharon I."/>
            <person name="Castelle C.J."/>
            <person name="Probst A.J."/>
            <person name="Thomas B.C."/>
            <person name="Singh A."/>
            <person name="Wilkins M.J."/>
            <person name="Karaoz U."/>
            <person name="Brodie E.L."/>
            <person name="Williams K.H."/>
            <person name="Hubbard S.S."/>
            <person name="Banfield J.F."/>
        </authorList>
    </citation>
    <scope>NUCLEOTIDE SEQUENCE [LARGE SCALE GENOMIC DNA]</scope>
</reference>
<sequence length="195" mass="22555">MSKILLLDADGVVIRPRNKYFSETYSQDYGVPFEEILPFFKGDYKRAAIGEVDIKEVLLPYLTKWGWKGTVDEFLKYWFENERDTDEKVLGLVTNLRQRGVKIYLASDNEANRAKYLMEDVGLKDKFDGAFFSSDLGVTKSDPQFFKLVSEKLQVAPQEIDYWDDDKKNVDIANGTGVNGHSYTNFEEFQLENNK</sequence>
<dbReference type="PANTHER" id="PTHR43611">
    <property type="entry name" value="ALPHA-D-GLUCOSE 1-PHOSPHATE PHOSPHATASE"/>
    <property type="match status" value="1"/>
</dbReference>
<dbReference type="EMBL" id="MGGI01000020">
    <property type="protein sequence ID" value="OGM25754.1"/>
    <property type="molecule type" value="Genomic_DNA"/>
</dbReference>